<dbReference type="VEuPathDB" id="VectorBase:LDEU000879"/>
<keyword evidence="11" id="KW-1185">Reference proteome</keyword>
<dbReference type="OrthoDB" id="10254721at2759"/>
<sequence>MLRLNEIKLLSITNKAVKMANRSQTSQKTLETLCFDNKVYQRLPVDTEERNFVRTVNNACFSRVKPTPLKKPQLVCYSRDALKLIDINESEVKRPEFVEYFCGNKILPGSEPGAHCYCGHQFGVFAGQLGDGAAILLGEIINQNSESWELQLKGAGLTPYSRSADGRKVLRSSIREFLCSEAMHFLGIPTTRAATCITSDDTVTRDMFYDGHPRNERCTVVSRIAQTFIRFGSFEIIKTVDPMTGRRGPSVGRHDILKSLLEYVIECFYSDIHNSPKASDNIHKYKLFYEEIVKRTAKLVALWQCVGFCHGVLNTDNMSITGLTIDYGPFGFLDRYDSDHICNSSDDGGRYTYKKQPEICKWNLMKLAEVLDTYLPKSDSLKILEDNYYKEFNTVYLDKMRKKLGLFKTVDEKVGDIVADKLLVEELLNVMERTGADFTNCFRHLNVLILPGLSGHHDSVKSLHSNLLQQCSTIAELIEATEAYALSNEAQLMLFLLNTNPQLLAQLGKGPDAIERIVKKFEMREYLKTVSPEVRKKENERLWNSWIEKYIKRIAFDISEIKEDTAELEKRQSERIKMMNSNNPRFILRNHIAQRAIEKAELGDFSEVWRVLKILENPYAENIDIESLEKEIPMKVVKLESLSDYQYDCKPPSTACKLRVS</sequence>
<name>A0A443SUI7_9ACAR</name>
<dbReference type="Proteomes" id="UP000288716">
    <property type="component" value="Unassembled WGS sequence"/>
</dbReference>
<evidence type="ECO:0000313" key="11">
    <source>
        <dbReference type="Proteomes" id="UP000288716"/>
    </source>
</evidence>
<evidence type="ECO:0000256" key="3">
    <source>
        <dbReference type="ARBA" id="ARBA00022679"/>
    </source>
</evidence>
<proteinExistence type="inferred from homology"/>
<keyword evidence="7" id="KW-0067">ATP-binding</keyword>
<dbReference type="Pfam" id="PF02696">
    <property type="entry name" value="SelO"/>
    <property type="match status" value="1"/>
</dbReference>
<comment type="caution">
    <text evidence="10">The sequence shown here is derived from an EMBL/GenBank/DDBJ whole genome shotgun (WGS) entry which is preliminary data.</text>
</comment>
<evidence type="ECO:0000256" key="4">
    <source>
        <dbReference type="ARBA" id="ARBA00022695"/>
    </source>
</evidence>
<evidence type="ECO:0000256" key="6">
    <source>
        <dbReference type="ARBA" id="ARBA00022741"/>
    </source>
</evidence>
<gene>
    <name evidence="10" type="ORF">B4U80_10320</name>
</gene>
<keyword evidence="4" id="KW-0548">Nucleotidyltransferase</keyword>
<evidence type="ECO:0000256" key="7">
    <source>
        <dbReference type="ARBA" id="ARBA00022840"/>
    </source>
</evidence>
<comment type="cofactor">
    <cofactor evidence="1">
        <name>Mg(2+)</name>
        <dbReference type="ChEBI" id="CHEBI:18420"/>
    </cofactor>
</comment>
<organism evidence="10 11">
    <name type="scientific">Leptotrombidium deliense</name>
    <dbReference type="NCBI Taxonomy" id="299467"/>
    <lineage>
        <taxon>Eukaryota</taxon>
        <taxon>Metazoa</taxon>
        <taxon>Ecdysozoa</taxon>
        <taxon>Arthropoda</taxon>
        <taxon>Chelicerata</taxon>
        <taxon>Arachnida</taxon>
        <taxon>Acari</taxon>
        <taxon>Acariformes</taxon>
        <taxon>Trombidiformes</taxon>
        <taxon>Prostigmata</taxon>
        <taxon>Anystina</taxon>
        <taxon>Parasitengona</taxon>
        <taxon>Trombiculoidea</taxon>
        <taxon>Trombiculidae</taxon>
        <taxon>Leptotrombidium</taxon>
    </lineage>
</organism>
<dbReference type="PANTHER" id="PTHR12153:SF15">
    <property type="entry name" value="PROTEIN ADENYLYLTRANSFERASE SELO, MITOCHONDRIAL"/>
    <property type="match status" value="1"/>
</dbReference>
<evidence type="ECO:0000256" key="1">
    <source>
        <dbReference type="ARBA" id="ARBA00001946"/>
    </source>
</evidence>
<dbReference type="InterPro" id="IPR003846">
    <property type="entry name" value="SelO"/>
</dbReference>
<dbReference type="AlphaFoldDB" id="A0A443SUI7"/>
<evidence type="ECO:0000256" key="9">
    <source>
        <dbReference type="ARBA" id="ARBA00031547"/>
    </source>
</evidence>
<evidence type="ECO:0000256" key="2">
    <source>
        <dbReference type="ARBA" id="ARBA00009747"/>
    </source>
</evidence>
<dbReference type="GO" id="GO:0016779">
    <property type="term" value="F:nucleotidyltransferase activity"/>
    <property type="evidence" value="ECO:0007669"/>
    <property type="project" value="UniProtKB-KW"/>
</dbReference>
<keyword evidence="5" id="KW-0479">Metal-binding</keyword>
<dbReference type="GO" id="GO:0005524">
    <property type="term" value="F:ATP binding"/>
    <property type="evidence" value="ECO:0007669"/>
    <property type="project" value="UniProtKB-KW"/>
</dbReference>
<evidence type="ECO:0000313" key="10">
    <source>
        <dbReference type="EMBL" id="RWS31160.1"/>
    </source>
</evidence>
<dbReference type="GO" id="GO:0046872">
    <property type="term" value="F:metal ion binding"/>
    <property type="evidence" value="ECO:0007669"/>
    <property type="project" value="UniProtKB-KW"/>
</dbReference>
<accession>A0A443SUI7</accession>
<dbReference type="HAMAP" id="MF_00692">
    <property type="entry name" value="SelO"/>
    <property type="match status" value="1"/>
</dbReference>
<dbReference type="STRING" id="299467.A0A443SUI7"/>
<dbReference type="EMBL" id="NCKV01000255">
    <property type="protein sequence ID" value="RWS31160.1"/>
    <property type="molecule type" value="Genomic_DNA"/>
</dbReference>
<dbReference type="PANTHER" id="PTHR12153">
    <property type="entry name" value="SELENOPROTEIN O"/>
    <property type="match status" value="1"/>
</dbReference>
<keyword evidence="6" id="KW-0547">Nucleotide-binding</keyword>
<protein>
    <recommendedName>
        <fullName evidence="9">Selenoprotein O</fullName>
    </recommendedName>
</protein>
<evidence type="ECO:0000256" key="8">
    <source>
        <dbReference type="ARBA" id="ARBA00022842"/>
    </source>
</evidence>
<reference evidence="10 11" key="1">
    <citation type="journal article" date="2018" name="Gigascience">
        <title>Genomes of trombidid mites reveal novel predicted allergens and laterally-transferred genes associated with secondary metabolism.</title>
        <authorList>
            <person name="Dong X."/>
            <person name="Chaisiri K."/>
            <person name="Xia D."/>
            <person name="Armstrong S.D."/>
            <person name="Fang Y."/>
            <person name="Donnelly M.J."/>
            <person name="Kadowaki T."/>
            <person name="McGarry J.W."/>
            <person name="Darby A.C."/>
            <person name="Makepeace B.L."/>
        </authorList>
    </citation>
    <scope>NUCLEOTIDE SEQUENCE [LARGE SCALE GENOMIC DNA]</scope>
    <source>
        <strain evidence="10">UoL-UT</strain>
    </source>
</reference>
<evidence type="ECO:0000256" key="5">
    <source>
        <dbReference type="ARBA" id="ARBA00022723"/>
    </source>
</evidence>
<dbReference type="NCBIfam" id="NF000658">
    <property type="entry name" value="PRK00029.1"/>
    <property type="match status" value="1"/>
</dbReference>
<keyword evidence="3" id="KW-0808">Transferase</keyword>
<comment type="similarity">
    <text evidence="2">Belongs to the SELO family.</text>
</comment>
<keyword evidence="8" id="KW-0460">Magnesium</keyword>